<gene>
    <name evidence="1" type="ORF">AArcS_3032</name>
</gene>
<protein>
    <submittedName>
        <fullName evidence="1">Ribbon-helix-helix protein, copG family</fullName>
    </submittedName>
</protein>
<reference evidence="1" key="1">
    <citation type="submission" date="2020-11" db="EMBL/GenBank/DDBJ databases">
        <title>Carbohydrate-dependent, anaerobic sulfur respiration: A novel catabolism in halophilic archaea.</title>
        <authorList>
            <person name="Sorokin D.Y."/>
            <person name="Messina E."/>
            <person name="Smedile F."/>
            <person name="La Cono V."/>
            <person name="Hallsworth J.E."/>
            <person name="Yakimov M.M."/>
        </authorList>
    </citation>
    <scope>NUCLEOTIDE SEQUENCE</scope>
    <source>
        <strain evidence="1">AArc-S</strain>
    </source>
</reference>
<name>A0A897MZB2_9EURY</name>
<dbReference type="Proteomes" id="UP000663586">
    <property type="component" value="Chromosome"/>
</dbReference>
<dbReference type="KEGG" id="hara:AArcS_3032"/>
<keyword evidence="2" id="KW-1185">Reference proteome</keyword>
<evidence type="ECO:0000313" key="2">
    <source>
        <dbReference type="Proteomes" id="UP000663586"/>
    </source>
</evidence>
<dbReference type="AlphaFoldDB" id="A0A897MZB2"/>
<dbReference type="EMBL" id="CP064786">
    <property type="protein sequence ID" value="QSG04219.1"/>
    <property type="molecule type" value="Genomic_DNA"/>
</dbReference>
<accession>A0A897MZB2</accession>
<proteinExistence type="predicted"/>
<organism evidence="1 2">
    <name type="scientific">Natranaeroarchaeum sulfidigenes</name>
    <dbReference type="NCBI Taxonomy" id="2784880"/>
    <lineage>
        <taxon>Archaea</taxon>
        <taxon>Methanobacteriati</taxon>
        <taxon>Methanobacteriota</taxon>
        <taxon>Stenosarchaea group</taxon>
        <taxon>Halobacteria</taxon>
        <taxon>Halobacteriales</taxon>
        <taxon>Natronoarchaeaceae</taxon>
        <taxon>Natranaeroarchaeum</taxon>
    </lineage>
</organism>
<sequence length="53" mass="6123">MVPGKICSPMPRQYSVVCDDEVGERVERLAREYELTEQEVLRQLIQQGLEDSV</sequence>
<evidence type="ECO:0000313" key="1">
    <source>
        <dbReference type="EMBL" id="QSG04219.1"/>
    </source>
</evidence>